<dbReference type="EMBL" id="CAJNJA010010769">
    <property type="protein sequence ID" value="CAE7262265.1"/>
    <property type="molecule type" value="Genomic_DNA"/>
</dbReference>
<proteinExistence type="predicted"/>
<comment type="caution">
    <text evidence="4">The sequence shown here is derived from an EMBL/GenBank/DDBJ whole genome shotgun (WGS) entry which is preliminary data.</text>
</comment>
<name>A0A812MSC0_9DINO</name>
<dbReference type="InterPro" id="IPR018247">
    <property type="entry name" value="EF_Hand_1_Ca_BS"/>
</dbReference>
<feature type="non-terminal residue" evidence="4">
    <location>
        <position position="1"/>
    </location>
</feature>
<dbReference type="PROSITE" id="PS00018">
    <property type="entry name" value="EF_HAND_1"/>
    <property type="match status" value="1"/>
</dbReference>
<organism evidence="4 5">
    <name type="scientific">Symbiodinium necroappetens</name>
    <dbReference type="NCBI Taxonomy" id="1628268"/>
    <lineage>
        <taxon>Eukaryota</taxon>
        <taxon>Sar</taxon>
        <taxon>Alveolata</taxon>
        <taxon>Dinophyceae</taxon>
        <taxon>Suessiales</taxon>
        <taxon>Symbiodiniaceae</taxon>
        <taxon>Symbiodinium</taxon>
    </lineage>
</organism>
<keyword evidence="2" id="KW-1133">Transmembrane helix</keyword>
<reference evidence="4" key="1">
    <citation type="submission" date="2021-02" db="EMBL/GenBank/DDBJ databases">
        <authorList>
            <person name="Dougan E. K."/>
            <person name="Rhodes N."/>
            <person name="Thang M."/>
            <person name="Chan C."/>
        </authorList>
    </citation>
    <scope>NUCLEOTIDE SEQUENCE</scope>
</reference>
<evidence type="ECO:0000256" key="2">
    <source>
        <dbReference type="SAM" id="Phobius"/>
    </source>
</evidence>
<protein>
    <submittedName>
        <fullName evidence="4">SCN5A protein</fullName>
    </submittedName>
</protein>
<dbReference type="Gene3D" id="1.10.238.10">
    <property type="entry name" value="EF-hand"/>
    <property type="match status" value="1"/>
</dbReference>
<evidence type="ECO:0000259" key="3">
    <source>
        <dbReference type="PROSITE" id="PS50222"/>
    </source>
</evidence>
<feature type="transmembrane region" description="Helical" evidence="2">
    <location>
        <begin position="25"/>
        <end position="49"/>
    </location>
</feature>
<dbReference type="PROSITE" id="PS50222">
    <property type="entry name" value="EF_HAND_2"/>
    <property type="match status" value="1"/>
</dbReference>
<dbReference type="Proteomes" id="UP000601435">
    <property type="component" value="Unassembled WGS sequence"/>
</dbReference>
<dbReference type="GO" id="GO:0005509">
    <property type="term" value="F:calcium ion binding"/>
    <property type="evidence" value="ECO:0007669"/>
    <property type="project" value="InterPro"/>
</dbReference>
<evidence type="ECO:0000256" key="1">
    <source>
        <dbReference type="ARBA" id="ARBA00022837"/>
    </source>
</evidence>
<keyword evidence="1" id="KW-0106">Calcium</keyword>
<dbReference type="SUPFAM" id="SSF47473">
    <property type="entry name" value="EF-hand"/>
    <property type="match status" value="1"/>
</dbReference>
<keyword evidence="2" id="KW-0812">Transmembrane</keyword>
<dbReference type="InterPro" id="IPR011992">
    <property type="entry name" value="EF-hand-dom_pair"/>
</dbReference>
<keyword evidence="5" id="KW-1185">Reference proteome</keyword>
<gene>
    <name evidence="4" type="primary">SCN5A</name>
    <name evidence="4" type="ORF">SNEC2469_LOCUS6030</name>
</gene>
<sequence>YEVTFAGNWTTRTRRPVLEDVDHSYAVFFVIYVTLIVFAVLRVITAVFLRETLEAANNDAELMVMERLRQKGKYIKRLEGIFRAMDESGDGVLSEAEMSVVLADAKVQAYLASLDLDLNEGQALYRLLQNGEGQVTYEDFIDGILRCKGPARAIDQICLQCDVKLLSDAVMHLTKALEDSKVIKKQRNHGKHRRSKHRVEDEVVLLRAATRVM</sequence>
<keyword evidence="2" id="KW-0472">Membrane</keyword>
<feature type="domain" description="EF-hand" evidence="3">
    <location>
        <begin position="73"/>
        <end position="108"/>
    </location>
</feature>
<dbReference type="InterPro" id="IPR002048">
    <property type="entry name" value="EF_hand_dom"/>
</dbReference>
<dbReference type="OrthoDB" id="414793at2759"/>
<dbReference type="AlphaFoldDB" id="A0A812MSC0"/>
<evidence type="ECO:0000313" key="4">
    <source>
        <dbReference type="EMBL" id="CAE7262265.1"/>
    </source>
</evidence>
<accession>A0A812MSC0</accession>
<evidence type="ECO:0000313" key="5">
    <source>
        <dbReference type="Proteomes" id="UP000601435"/>
    </source>
</evidence>